<gene>
    <name evidence="7" type="ordered locus">Swol_2252</name>
</gene>
<dbReference type="InterPro" id="IPR002104">
    <property type="entry name" value="Integrase_catalytic"/>
</dbReference>
<evidence type="ECO:0000313" key="7">
    <source>
        <dbReference type="EMBL" id="ABI69543.1"/>
    </source>
</evidence>
<dbReference type="InterPro" id="IPR004107">
    <property type="entry name" value="Integrase_SAM-like_N"/>
</dbReference>
<dbReference type="PANTHER" id="PTHR30349:SF64">
    <property type="entry name" value="PROPHAGE INTEGRASE INTD-RELATED"/>
    <property type="match status" value="1"/>
</dbReference>
<dbReference type="PROSITE" id="PS51898">
    <property type="entry name" value="TYR_RECOMBINASE"/>
    <property type="match status" value="1"/>
</dbReference>
<keyword evidence="8" id="KW-1185">Reference proteome</keyword>
<dbReference type="GO" id="GO:0015074">
    <property type="term" value="P:DNA integration"/>
    <property type="evidence" value="ECO:0007669"/>
    <property type="project" value="UniProtKB-KW"/>
</dbReference>
<dbReference type="EMBL" id="CP000448">
    <property type="protein sequence ID" value="ABI69543.1"/>
    <property type="molecule type" value="Genomic_DNA"/>
</dbReference>
<evidence type="ECO:0000313" key="8">
    <source>
        <dbReference type="Proteomes" id="UP000001968"/>
    </source>
</evidence>
<dbReference type="InterPro" id="IPR011010">
    <property type="entry name" value="DNA_brk_join_enz"/>
</dbReference>
<dbReference type="RefSeq" id="WP_011641627.1">
    <property type="nucleotide sequence ID" value="NC_008346.1"/>
</dbReference>
<sequence>MLIRVHIKPAIGNIKLAKLHPHHLQKLYNDKIENGRHDGRGGLSARTVELIHIVLHSALSQAIKEGLVVRNVSEATKRPRREKKEMRVLTEEQTRLQAVLNTERLGTAFLVDLGTGMRCGELLALKWENVDLNEGVIRVQQSLTRIRVEDSSLKTELRFQPLKTVKSRRSIPIPQSVIAALKSHKSRQNQEKLKAGAAYNDLGLVFCTELGQPIDPRNLTRTFNRLLERAGIPKATLHSMRHSYATRLLEMNEHPKVVQELMGHSQISMTLDTYSHVMPEIKQAAAAKLDDLLITKSPPAEEGHK</sequence>
<dbReference type="Pfam" id="PF00589">
    <property type="entry name" value="Phage_integrase"/>
    <property type="match status" value="1"/>
</dbReference>
<proteinExistence type="inferred from homology"/>
<name>Q0AUR1_SYNWW</name>
<dbReference type="InterPro" id="IPR050090">
    <property type="entry name" value="Tyrosine_recombinase_XerCD"/>
</dbReference>
<comment type="function">
    <text evidence="1">Site-specific tyrosine recombinase, which acts by catalyzing the cutting and rejoining of the recombining DNA molecules.</text>
</comment>
<dbReference type="KEGG" id="swo:Swol_2252"/>
<evidence type="ECO:0000256" key="5">
    <source>
        <dbReference type="ARBA" id="ARBA00023172"/>
    </source>
</evidence>
<dbReference type="eggNOG" id="COG0582">
    <property type="taxonomic scope" value="Bacteria"/>
</dbReference>
<dbReference type="Proteomes" id="UP000001968">
    <property type="component" value="Chromosome"/>
</dbReference>
<evidence type="ECO:0000259" key="6">
    <source>
        <dbReference type="PROSITE" id="PS51898"/>
    </source>
</evidence>
<reference evidence="8" key="1">
    <citation type="journal article" date="2010" name="Environ. Microbiol.">
        <title>The genome of Syntrophomonas wolfei: new insights into syntrophic metabolism and biohydrogen production.</title>
        <authorList>
            <person name="Sieber J.R."/>
            <person name="Sims D.R."/>
            <person name="Han C."/>
            <person name="Kim E."/>
            <person name="Lykidis A."/>
            <person name="Lapidus A.L."/>
            <person name="McDonnald E."/>
            <person name="Rohlin L."/>
            <person name="Culley D.E."/>
            <person name="Gunsalus R."/>
            <person name="McInerney M.J."/>
        </authorList>
    </citation>
    <scope>NUCLEOTIDE SEQUENCE [LARGE SCALE GENOMIC DNA]</scope>
    <source>
        <strain evidence="8">DSM 2245B / Goettingen</strain>
    </source>
</reference>
<dbReference type="CDD" id="cd01189">
    <property type="entry name" value="INT_ICEBs1_C_like"/>
    <property type="match status" value="1"/>
</dbReference>
<protein>
    <submittedName>
        <fullName evidence="7">Phage integrase</fullName>
    </submittedName>
</protein>
<dbReference type="InterPro" id="IPR013762">
    <property type="entry name" value="Integrase-like_cat_sf"/>
</dbReference>
<dbReference type="SUPFAM" id="SSF56349">
    <property type="entry name" value="DNA breaking-rejoining enzymes"/>
    <property type="match status" value="1"/>
</dbReference>
<dbReference type="Gene3D" id="1.10.150.130">
    <property type="match status" value="1"/>
</dbReference>
<accession>Q0AUR1</accession>
<dbReference type="STRING" id="335541.Swol_2252"/>
<evidence type="ECO:0000256" key="4">
    <source>
        <dbReference type="ARBA" id="ARBA00023125"/>
    </source>
</evidence>
<comment type="similarity">
    <text evidence="2">Belongs to the 'phage' integrase family.</text>
</comment>
<dbReference type="HOGENOM" id="CLU_027562_17_2_9"/>
<organism evidence="7 8">
    <name type="scientific">Syntrophomonas wolfei subsp. wolfei (strain DSM 2245B / Goettingen)</name>
    <dbReference type="NCBI Taxonomy" id="335541"/>
    <lineage>
        <taxon>Bacteria</taxon>
        <taxon>Bacillati</taxon>
        <taxon>Bacillota</taxon>
        <taxon>Clostridia</taxon>
        <taxon>Eubacteriales</taxon>
        <taxon>Syntrophomonadaceae</taxon>
        <taxon>Syntrophomonas</taxon>
    </lineage>
</organism>
<dbReference type="GO" id="GO:0006310">
    <property type="term" value="P:DNA recombination"/>
    <property type="evidence" value="ECO:0007669"/>
    <property type="project" value="UniProtKB-KW"/>
</dbReference>
<dbReference type="AlphaFoldDB" id="Q0AUR1"/>
<keyword evidence="5" id="KW-0233">DNA recombination</keyword>
<feature type="domain" description="Tyr recombinase" evidence="6">
    <location>
        <begin position="84"/>
        <end position="287"/>
    </location>
</feature>
<evidence type="ECO:0000256" key="3">
    <source>
        <dbReference type="ARBA" id="ARBA00022908"/>
    </source>
</evidence>
<dbReference type="PANTHER" id="PTHR30349">
    <property type="entry name" value="PHAGE INTEGRASE-RELATED"/>
    <property type="match status" value="1"/>
</dbReference>
<keyword evidence="4" id="KW-0238">DNA-binding</keyword>
<evidence type="ECO:0000256" key="2">
    <source>
        <dbReference type="ARBA" id="ARBA00008857"/>
    </source>
</evidence>
<dbReference type="GO" id="GO:0003677">
    <property type="term" value="F:DNA binding"/>
    <property type="evidence" value="ECO:0007669"/>
    <property type="project" value="UniProtKB-KW"/>
</dbReference>
<dbReference type="Gene3D" id="1.10.443.10">
    <property type="entry name" value="Intergrase catalytic core"/>
    <property type="match status" value="1"/>
</dbReference>
<keyword evidence="3" id="KW-0229">DNA integration</keyword>
<dbReference type="InterPro" id="IPR010998">
    <property type="entry name" value="Integrase_recombinase_N"/>
</dbReference>
<evidence type="ECO:0000256" key="1">
    <source>
        <dbReference type="ARBA" id="ARBA00003283"/>
    </source>
</evidence>
<dbReference type="Pfam" id="PF14659">
    <property type="entry name" value="Phage_int_SAM_3"/>
    <property type="match status" value="1"/>
</dbReference>